<organism evidence="1 2">
    <name type="scientific">Glossina pallidipes</name>
    <name type="common">Tsetse fly</name>
    <dbReference type="NCBI Taxonomy" id="7398"/>
    <lineage>
        <taxon>Eukaryota</taxon>
        <taxon>Metazoa</taxon>
        <taxon>Ecdysozoa</taxon>
        <taxon>Arthropoda</taxon>
        <taxon>Hexapoda</taxon>
        <taxon>Insecta</taxon>
        <taxon>Pterygota</taxon>
        <taxon>Neoptera</taxon>
        <taxon>Endopterygota</taxon>
        <taxon>Diptera</taxon>
        <taxon>Brachycera</taxon>
        <taxon>Muscomorpha</taxon>
        <taxon>Hippoboscoidea</taxon>
        <taxon>Glossinidae</taxon>
        <taxon>Glossina</taxon>
    </lineage>
</organism>
<dbReference type="AlphaFoldDB" id="A0A1B0ACD5"/>
<name>A0A1B0ACD5_GLOPL</name>
<keyword evidence="2" id="KW-1185">Reference proteome</keyword>
<dbReference type="STRING" id="7398.A0A1B0ACD5"/>
<protein>
    <submittedName>
        <fullName evidence="1">Uncharacterized protein</fullName>
    </submittedName>
</protein>
<reference evidence="2" key="1">
    <citation type="submission" date="2014-03" db="EMBL/GenBank/DDBJ databases">
        <authorList>
            <person name="Aksoy S."/>
            <person name="Warren W."/>
            <person name="Wilson R.K."/>
        </authorList>
    </citation>
    <scope>NUCLEOTIDE SEQUENCE [LARGE SCALE GENOMIC DNA]</scope>
    <source>
        <strain evidence="2">IAEA</strain>
    </source>
</reference>
<sequence length="127" mass="14685">MLSSSSVRCCLSPQFLAGRVTREELIKFSHQCRDLLDEAKDFHLMPERRRLLESFRKVFQFSKTRQRGEFTSGQVYAGGGLASNGESVSTVEIYDPYEKSRRMGEQMSMMKLAYNFYTQVDLTCMLL</sequence>
<proteinExistence type="predicted"/>
<dbReference type="VEuPathDB" id="VectorBase:GPAI041010"/>
<dbReference type="Proteomes" id="UP000092445">
    <property type="component" value="Unassembled WGS sequence"/>
</dbReference>
<accession>A0A1B0ACD5</accession>
<dbReference type="EnsemblMetazoa" id="GPAI041010-RA">
    <property type="protein sequence ID" value="GPAI041010-PA"/>
    <property type="gene ID" value="GPAI041010"/>
</dbReference>
<evidence type="ECO:0000313" key="1">
    <source>
        <dbReference type="EnsemblMetazoa" id="GPAI041010-PA"/>
    </source>
</evidence>
<reference evidence="1" key="2">
    <citation type="submission" date="2020-05" db="UniProtKB">
        <authorList>
            <consortium name="EnsemblMetazoa"/>
        </authorList>
    </citation>
    <scope>IDENTIFICATION</scope>
    <source>
        <strain evidence="1">IAEA</strain>
    </source>
</reference>
<evidence type="ECO:0000313" key="2">
    <source>
        <dbReference type="Proteomes" id="UP000092445"/>
    </source>
</evidence>